<name>A0A2M7G945_9BACT</name>
<proteinExistence type="predicted"/>
<protein>
    <submittedName>
        <fullName evidence="2">Uncharacterized protein</fullName>
    </submittedName>
</protein>
<evidence type="ECO:0000256" key="1">
    <source>
        <dbReference type="SAM" id="MobiDB-lite"/>
    </source>
</evidence>
<evidence type="ECO:0000313" key="2">
    <source>
        <dbReference type="EMBL" id="PIW18636.1"/>
    </source>
</evidence>
<feature type="compositionally biased region" description="Polar residues" evidence="1">
    <location>
        <begin position="1"/>
        <end position="19"/>
    </location>
</feature>
<comment type="caution">
    <text evidence="2">The sequence shown here is derived from an EMBL/GenBank/DDBJ whole genome shotgun (WGS) entry which is preliminary data.</text>
</comment>
<reference evidence="2 3" key="1">
    <citation type="submission" date="2017-09" db="EMBL/GenBank/DDBJ databases">
        <title>Depth-based differentiation of microbial function through sediment-hosted aquifers and enrichment of novel symbionts in the deep terrestrial subsurface.</title>
        <authorList>
            <person name="Probst A.J."/>
            <person name="Ladd B."/>
            <person name="Jarett J.K."/>
            <person name="Geller-Mcgrath D.E."/>
            <person name="Sieber C.M."/>
            <person name="Emerson J.B."/>
            <person name="Anantharaman K."/>
            <person name="Thomas B.C."/>
            <person name="Malmstrom R."/>
            <person name="Stieglmeier M."/>
            <person name="Klingl A."/>
            <person name="Woyke T."/>
            <person name="Ryan C.M."/>
            <person name="Banfield J.F."/>
        </authorList>
    </citation>
    <scope>NUCLEOTIDE SEQUENCE [LARGE SCALE GENOMIC DNA]</scope>
    <source>
        <strain evidence="2">CG17_big_fil_post_rev_8_21_14_2_50_48_46</strain>
    </source>
</reference>
<sequence>MGNISSTNNQPLVNTQNLQKPAAAKPELGKTTLEKFGETKLGTFYKDSPVLSGVATGITALGVVGLGLKNHGLGELLFSRGTGGILAGGTGAVLLEDGIKDIREGSELKGSIKAGVGGIGVLGGAELLTKVPVLSKPVEVVFKNGYATGGTALAAGAAYMIKDGVEDLANGDKLAGGLKTAAGVAGGLGATELVGRQFGKSLIIEPLVKLSSTKAAQGSGAVLGGAAAAGLVTDGAQRLAENGSFLNDAAGLAEVAGGALLATGSTSLAGHALGSEALKTVMPKTAKQLGGAALVGTSYVLGKEAVKNLSKNGVTYLGTAAATGAALSALGAAETFGVNRAFSKGGQFAAAAGVGVASGLLAKSAIEDLSDGKLHEGALKGFGAVVGGGAALALADVPGVRQVGEKVLKGAWEGVIAPVGEFAVKNPLVAIPLAVGGAYAVYKLTDKGGKAEQAEAPQAEAKPATEK</sequence>
<organism evidence="2 3">
    <name type="scientific">bacterium (Candidatus Blackallbacteria) CG17_big_fil_post_rev_8_21_14_2_50_48_46</name>
    <dbReference type="NCBI Taxonomy" id="2014261"/>
    <lineage>
        <taxon>Bacteria</taxon>
        <taxon>Candidatus Blackallbacteria</taxon>
    </lineage>
</organism>
<gene>
    <name evidence="2" type="ORF">COW36_04910</name>
</gene>
<dbReference type="EMBL" id="PFFQ01000012">
    <property type="protein sequence ID" value="PIW18636.1"/>
    <property type="molecule type" value="Genomic_DNA"/>
</dbReference>
<accession>A0A2M7G945</accession>
<evidence type="ECO:0000313" key="3">
    <source>
        <dbReference type="Proteomes" id="UP000231019"/>
    </source>
</evidence>
<dbReference type="AlphaFoldDB" id="A0A2M7G945"/>
<feature type="region of interest" description="Disordered" evidence="1">
    <location>
        <begin position="1"/>
        <end position="26"/>
    </location>
</feature>
<dbReference type="Proteomes" id="UP000231019">
    <property type="component" value="Unassembled WGS sequence"/>
</dbReference>